<dbReference type="InterPro" id="IPR021561">
    <property type="entry name" value="AbiEi_3"/>
</dbReference>
<accession>A0A330GPP8</accession>
<sequence>MSSPERAVLEAMANVPNTVSFHANPLRGLGEPAAAALAAIARKCRGVKVKHLFFVYVDKHGHPWRKHVNAAELNCRPRR</sequence>
<protein>
    <submittedName>
        <fullName evidence="1">Uncharacterized protein</fullName>
    </submittedName>
</protein>
<organism evidence="1 2">
    <name type="scientific">Mesorhizobium atlanticum</name>
    <dbReference type="NCBI Taxonomy" id="2233532"/>
    <lineage>
        <taxon>Bacteria</taxon>
        <taxon>Pseudomonadati</taxon>
        <taxon>Pseudomonadota</taxon>
        <taxon>Alphaproteobacteria</taxon>
        <taxon>Hyphomicrobiales</taxon>
        <taxon>Phyllobacteriaceae</taxon>
        <taxon>Mesorhizobium</taxon>
    </lineage>
</organism>
<evidence type="ECO:0000313" key="2">
    <source>
        <dbReference type="Proteomes" id="UP000251956"/>
    </source>
</evidence>
<dbReference type="Pfam" id="PF11459">
    <property type="entry name" value="AbiEi_3"/>
    <property type="match status" value="1"/>
</dbReference>
<dbReference type="RefSeq" id="WP_112130102.1">
    <property type="nucleotide sequence ID" value="NZ_QMBQ01000009.1"/>
</dbReference>
<keyword evidence="2" id="KW-1185">Reference proteome</keyword>
<gene>
    <name evidence="1" type="ORF">DPM35_26215</name>
</gene>
<dbReference type="EMBL" id="QMBQ01000009">
    <property type="protein sequence ID" value="RAZ72896.1"/>
    <property type="molecule type" value="Genomic_DNA"/>
</dbReference>
<name>A0A330GPP8_9HYPH</name>
<dbReference type="AlphaFoldDB" id="A0A330GPP8"/>
<comment type="caution">
    <text evidence="1">The sequence shown here is derived from an EMBL/GenBank/DDBJ whole genome shotgun (WGS) entry which is preliminary data.</text>
</comment>
<proteinExistence type="predicted"/>
<evidence type="ECO:0000313" key="1">
    <source>
        <dbReference type="EMBL" id="RAZ72896.1"/>
    </source>
</evidence>
<reference evidence="1 2" key="1">
    <citation type="submission" date="2018-07" db="EMBL/GenBank/DDBJ databases">
        <title>Diversity of Mesorhizobium strains in Brazil.</title>
        <authorList>
            <person name="Helene L.C.F."/>
            <person name="Dall'Agnol R."/>
            <person name="Delamuta J.R.M."/>
            <person name="Hungria M."/>
        </authorList>
    </citation>
    <scope>NUCLEOTIDE SEQUENCE [LARGE SCALE GENOMIC DNA]</scope>
    <source>
        <strain evidence="1 2">CNPSo 3140</strain>
    </source>
</reference>
<dbReference type="OrthoDB" id="1550938at2"/>
<dbReference type="Proteomes" id="UP000251956">
    <property type="component" value="Unassembled WGS sequence"/>
</dbReference>